<evidence type="ECO:0000256" key="5">
    <source>
        <dbReference type="ARBA" id="ARBA00022801"/>
    </source>
</evidence>
<evidence type="ECO:0000313" key="10">
    <source>
        <dbReference type="Proteomes" id="UP000095765"/>
    </source>
</evidence>
<dbReference type="PANTHER" id="PTHR32481">
    <property type="entry name" value="AMINOPEPTIDASE"/>
    <property type="match status" value="1"/>
</dbReference>
<dbReference type="EMBL" id="CZBE01000015">
    <property type="protein sequence ID" value="CUP88972.1"/>
    <property type="molecule type" value="Genomic_DNA"/>
</dbReference>
<dbReference type="Gene3D" id="2.40.30.40">
    <property type="entry name" value="Peptidase M42, domain 2"/>
    <property type="match status" value="1"/>
</dbReference>
<dbReference type="GO" id="GO:0006508">
    <property type="term" value="P:proteolysis"/>
    <property type="evidence" value="ECO:0007669"/>
    <property type="project" value="UniProtKB-KW"/>
</dbReference>
<dbReference type="InterPro" id="IPR008007">
    <property type="entry name" value="Peptidase_M42"/>
</dbReference>
<dbReference type="Pfam" id="PF05343">
    <property type="entry name" value="Peptidase_M42"/>
    <property type="match status" value="1"/>
</dbReference>
<dbReference type="PIRSF" id="PIRSF001123">
    <property type="entry name" value="PepA_GA"/>
    <property type="match status" value="1"/>
</dbReference>
<feature type="active site" description="Proton acceptor" evidence="7">
    <location>
        <position position="200"/>
    </location>
</feature>
<keyword evidence="4 8" id="KW-0479">Metal-binding</keyword>
<dbReference type="InterPro" id="IPR051464">
    <property type="entry name" value="Peptidase_M42_aminopept"/>
</dbReference>
<evidence type="ECO:0000256" key="8">
    <source>
        <dbReference type="PIRSR" id="PIRSR001123-2"/>
    </source>
</evidence>
<protein>
    <submittedName>
        <fullName evidence="9">Putative aminopeptidase ysdC</fullName>
        <ecNumber evidence="9">3.4.11.-</ecNumber>
    </submittedName>
</protein>
<feature type="binding site" evidence="8">
    <location>
        <position position="311"/>
    </location>
    <ligand>
        <name>Zn(2+)</name>
        <dbReference type="ChEBI" id="CHEBI:29105"/>
        <label>2</label>
    </ligand>
</feature>
<accession>A0A174RU23</accession>
<name>A0A174RU23_9FIRM</name>
<reference evidence="9 10" key="1">
    <citation type="submission" date="2015-09" db="EMBL/GenBank/DDBJ databases">
        <authorList>
            <consortium name="Pathogen Informatics"/>
        </authorList>
    </citation>
    <scope>NUCLEOTIDE SEQUENCE [LARGE SCALE GENOMIC DNA]</scope>
    <source>
        <strain evidence="9 10">2789STDY5834939</strain>
    </source>
</reference>
<dbReference type="GO" id="GO:0046872">
    <property type="term" value="F:metal ion binding"/>
    <property type="evidence" value="ECO:0007669"/>
    <property type="project" value="UniProtKB-UniRule"/>
</dbReference>
<comment type="cofactor">
    <cofactor evidence="8">
        <name>a divalent metal cation</name>
        <dbReference type="ChEBI" id="CHEBI:60240"/>
    </cofactor>
    <text evidence="8">Binds 2 divalent metal cations per subunit.</text>
</comment>
<keyword evidence="3" id="KW-0645">Protease</keyword>
<feature type="binding site" evidence="8">
    <location>
        <position position="201"/>
    </location>
    <ligand>
        <name>Zn(2+)</name>
        <dbReference type="ChEBI" id="CHEBI:29105"/>
        <label>2</label>
    </ligand>
</feature>
<dbReference type="PANTHER" id="PTHR32481:SF5">
    <property type="entry name" value="ENDOGLUCANASE"/>
    <property type="match status" value="1"/>
</dbReference>
<dbReference type="SUPFAM" id="SSF53187">
    <property type="entry name" value="Zn-dependent exopeptidases"/>
    <property type="match status" value="1"/>
</dbReference>
<dbReference type="InterPro" id="IPR023367">
    <property type="entry name" value="Peptidase_M42_dom2"/>
</dbReference>
<proteinExistence type="inferred from homology"/>
<dbReference type="GO" id="GO:0004177">
    <property type="term" value="F:aminopeptidase activity"/>
    <property type="evidence" value="ECO:0007669"/>
    <property type="project" value="UniProtKB-UniRule"/>
</dbReference>
<dbReference type="Proteomes" id="UP000095765">
    <property type="component" value="Unassembled WGS sequence"/>
</dbReference>
<feature type="binding site" evidence="8">
    <location>
        <position position="171"/>
    </location>
    <ligand>
        <name>Zn(2+)</name>
        <dbReference type="ChEBI" id="CHEBI:29105"/>
        <label>1</label>
    </ligand>
</feature>
<evidence type="ECO:0000256" key="6">
    <source>
        <dbReference type="PIRNR" id="PIRNR001123"/>
    </source>
</evidence>
<keyword evidence="5 9" id="KW-0378">Hydrolase</keyword>
<dbReference type="OrthoDB" id="9772053at2"/>
<evidence type="ECO:0000256" key="4">
    <source>
        <dbReference type="ARBA" id="ARBA00022723"/>
    </source>
</evidence>
<feature type="binding site" evidence="8">
    <location>
        <position position="63"/>
    </location>
    <ligand>
        <name>Zn(2+)</name>
        <dbReference type="ChEBI" id="CHEBI:29105"/>
        <label>1</label>
    </ligand>
</feature>
<dbReference type="SUPFAM" id="SSF101821">
    <property type="entry name" value="Aminopeptidase/glucanase lid domain"/>
    <property type="match status" value="1"/>
</dbReference>
<sequence>MLYENIERLSALPGVSGREEAVRAALLELLDGRCDCRVDALGNLLAFKRGAEKPANRLMLSAHMDEVGLIVTYIEDSGLLRFATVGGIDRRTVVGKTVRIGKTRGVIGTKATHLKSAEERGKAAALDALCIDVGEKTRDEAAALVSPGDCAVFDSQYASFGDGFLRGRALDDRVGCALLVELLLSENLPYDLHVAFTVQEETGTTGAKTAAAQICPDIAIAVETTTACDIPGTPPEKTVCSLKKGPVISFMDRGTIYDAALYARAMQAAAASGIACQPKQGVFGGNEARSVQTAGNGARVLAVSVPCRYLHTPSCVANRFDIDETLRLLRLLIDVFGA</sequence>
<evidence type="ECO:0000256" key="1">
    <source>
        <dbReference type="ARBA" id="ARBA00006272"/>
    </source>
</evidence>
<dbReference type="RefSeq" id="WP_055245412.1">
    <property type="nucleotide sequence ID" value="NZ_CABIWA010000005.1"/>
</dbReference>
<evidence type="ECO:0000256" key="7">
    <source>
        <dbReference type="PIRSR" id="PIRSR001123-1"/>
    </source>
</evidence>
<evidence type="ECO:0000313" key="9">
    <source>
        <dbReference type="EMBL" id="CUP88972.1"/>
    </source>
</evidence>
<feature type="binding site" evidence="8">
    <location>
        <position position="171"/>
    </location>
    <ligand>
        <name>Zn(2+)</name>
        <dbReference type="ChEBI" id="CHEBI:29105"/>
        <label>2</label>
    </ligand>
</feature>
<gene>
    <name evidence="9" type="primary">ysdC_2</name>
    <name evidence="9" type="ORF">ERS852551_02282</name>
</gene>
<dbReference type="EC" id="3.4.11.-" evidence="9"/>
<organism evidence="9 10">
    <name type="scientific">Anaerotruncus colihominis</name>
    <dbReference type="NCBI Taxonomy" id="169435"/>
    <lineage>
        <taxon>Bacteria</taxon>
        <taxon>Bacillati</taxon>
        <taxon>Bacillota</taxon>
        <taxon>Clostridia</taxon>
        <taxon>Eubacteriales</taxon>
        <taxon>Oscillospiraceae</taxon>
        <taxon>Anaerotruncus</taxon>
    </lineage>
</organism>
<feature type="binding site" evidence="8">
    <location>
        <position position="223"/>
    </location>
    <ligand>
        <name>Zn(2+)</name>
        <dbReference type="ChEBI" id="CHEBI:29105"/>
        <label>1</label>
    </ligand>
</feature>
<dbReference type="AlphaFoldDB" id="A0A174RU23"/>
<evidence type="ECO:0000256" key="2">
    <source>
        <dbReference type="ARBA" id="ARBA00022438"/>
    </source>
</evidence>
<comment type="similarity">
    <text evidence="1 6">Belongs to the peptidase M42 family.</text>
</comment>
<evidence type="ECO:0000256" key="3">
    <source>
        <dbReference type="ARBA" id="ARBA00022670"/>
    </source>
</evidence>
<keyword evidence="2 9" id="KW-0031">Aminopeptidase</keyword>
<dbReference type="Gene3D" id="3.40.630.10">
    <property type="entry name" value="Zn peptidases"/>
    <property type="match status" value="1"/>
</dbReference>